<evidence type="ECO:0000313" key="5">
    <source>
        <dbReference type="EMBL" id="KAJ3843775.1"/>
    </source>
</evidence>
<dbReference type="PROSITE" id="PS00061">
    <property type="entry name" value="ADH_SHORT"/>
    <property type="match status" value="1"/>
</dbReference>
<reference evidence="5" key="1">
    <citation type="submission" date="2022-08" db="EMBL/GenBank/DDBJ databases">
        <authorList>
            <consortium name="DOE Joint Genome Institute"/>
            <person name="Min B."/>
            <person name="Riley R."/>
            <person name="Sierra-Patev S."/>
            <person name="Naranjo-Ortiz M."/>
            <person name="Looney B."/>
            <person name="Konkel Z."/>
            <person name="Slot J.C."/>
            <person name="Sakamoto Y."/>
            <person name="Steenwyk J.L."/>
            <person name="Rokas A."/>
            <person name="Carro J."/>
            <person name="Camarero S."/>
            <person name="Ferreira P."/>
            <person name="Molpeceres G."/>
            <person name="Ruiz-Duenas F.J."/>
            <person name="Serrano A."/>
            <person name="Henrissat B."/>
            <person name="Drula E."/>
            <person name="Hughes K.W."/>
            <person name="Mata J.L."/>
            <person name="Ishikawa N.K."/>
            <person name="Vargas-Isla R."/>
            <person name="Ushijima S."/>
            <person name="Smith C.A."/>
            <person name="Ahrendt S."/>
            <person name="Andreopoulos W."/>
            <person name="He G."/>
            <person name="Labutti K."/>
            <person name="Lipzen A."/>
            <person name="Ng V."/>
            <person name="Sandor L."/>
            <person name="Barry K."/>
            <person name="Martinez A.T."/>
            <person name="Xiao Y."/>
            <person name="Gibbons J.G."/>
            <person name="Terashima K."/>
            <person name="Hibbett D.S."/>
            <person name="Grigoriev I.V."/>
        </authorList>
    </citation>
    <scope>NUCLEOTIDE SEQUENCE</scope>
    <source>
        <strain evidence="5">TFB9207</strain>
    </source>
</reference>
<organism evidence="5 6">
    <name type="scientific">Lentinula raphanica</name>
    <dbReference type="NCBI Taxonomy" id="153919"/>
    <lineage>
        <taxon>Eukaryota</taxon>
        <taxon>Fungi</taxon>
        <taxon>Dikarya</taxon>
        <taxon>Basidiomycota</taxon>
        <taxon>Agaricomycotina</taxon>
        <taxon>Agaricomycetes</taxon>
        <taxon>Agaricomycetidae</taxon>
        <taxon>Agaricales</taxon>
        <taxon>Marasmiineae</taxon>
        <taxon>Omphalotaceae</taxon>
        <taxon>Lentinula</taxon>
    </lineage>
</organism>
<dbReference type="PANTHER" id="PTHR44169">
    <property type="entry name" value="NADPH-DEPENDENT 1-ACYLDIHYDROXYACETONE PHOSPHATE REDUCTASE"/>
    <property type="match status" value="1"/>
</dbReference>
<evidence type="ECO:0000313" key="6">
    <source>
        <dbReference type="Proteomes" id="UP001163846"/>
    </source>
</evidence>
<dbReference type="PRINTS" id="PR00081">
    <property type="entry name" value="GDHRDH"/>
</dbReference>
<dbReference type="GO" id="GO:0004806">
    <property type="term" value="F:triacylglycerol lipase activity"/>
    <property type="evidence" value="ECO:0007669"/>
    <property type="project" value="TreeGrafter"/>
</dbReference>
<keyword evidence="3" id="KW-0560">Oxidoreductase</keyword>
<dbReference type="SUPFAM" id="SSF51735">
    <property type="entry name" value="NAD(P)-binding Rossmann-fold domains"/>
    <property type="match status" value="1"/>
</dbReference>
<dbReference type="InterPro" id="IPR002347">
    <property type="entry name" value="SDR_fam"/>
</dbReference>
<dbReference type="CDD" id="cd05374">
    <property type="entry name" value="17beta-HSD-like_SDR_c"/>
    <property type="match status" value="1"/>
</dbReference>
<keyword evidence="6" id="KW-1185">Reference proteome</keyword>
<evidence type="ECO:0000256" key="4">
    <source>
        <dbReference type="RuleBase" id="RU000363"/>
    </source>
</evidence>
<accession>A0AA38PJI5</accession>
<dbReference type="AlphaFoldDB" id="A0AA38PJI5"/>
<evidence type="ECO:0000256" key="2">
    <source>
        <dbReference type="ARBA" id="ARBA00022857"/>
    </source>
</evidence>
<dbReference type="Pfam" id="PF00106">
    <property type="entry name" value="adh_short"/>
    <property type="match status" value="1"/>
</dbReference>
<keyword evidence="2" id="KW-0521">NADP</keyword>
<dbReference type="EMBL" id="MU805968">
    <property type="protein sequence ID" value="KAJ3843775.1"/>
    <property type="molecule type" value="Genomic_DNA"/>
</dbReference>
<dbReference type="FunFam" id="3.40.50.720:FF:000261">
    <property type="entry name" value="NADPH-dependent 1-acyldihydroxyacetone phosphate reductase"/>
    <property type="match status" value="1"/>
</dbReference>
<dbReference type="InterPro" id="IPR020904">
    <property type="entry name" value="Sc_DH/Rdtase_CS"/>
</dbReference>
<protein>
    <submittedName>
        <fullName evidence="5">NAD-P-binding protein</fullName>
    </submittedName>
</protein>
<gene>
    <name evidence="5" type="ORF">F5878DRAFT_234540</name>
</gene>
<dbReference type="PANTHER" id="PTHR44169:SF6">
    <property type="entry name" value="NADPH-DEPENDENT 1-ACYLDIHYDROXYACETONE PHOSPHATE REDUCTASE"/>
    <property type="match status" value="1"/>
</dbReference>
<dbReference type="PRINTS" id="PR00080">
    <property type="entry name" value="SDRFAMILY"/>
</dbReference>
<sequence length="328" mass="36301">MSSVSWFLNQFFPRTLLDRIMSKQFGLNVFSTQIKQRNPHRLSNQQRVVLITGCSVGGIGHALAEEFHSRGARVFATARRLESMRALEELGITTFELDVTSIESIRKVHDQVSQLTGGRLDILINNAGRECIMAVSDMDIDIARRTFEINVHGAISMVQEFIQLLVASGDGCVVNSGSIAGILPLPFSAAYNSSKAAVHALSNTLRVELAPFNVKVVNLVAGEVSSSTSRPLLLPDNSIYKPIESTLLRKCGRISQATVLPTAHYAKRVVNELSKSKPKPWYWYGDKSLLCWIFDTFLWKTSLDGMLIKMFGISELAGLIQSKKAKND</sequence>
<dbReference type="Proteomes" id="UP001163846">
    <property type="component" value="Unassembled WGS sequence"/>
</dbReference>
<name>A0AA38PJI5_9AGAR</name>
<dbReference type="GO" id="GO:0005783">
    <property type="term" value="C:endoplasmic reticulum"/>
    <property type="evidence" value="ECO:0007669"/>
    <property type="project" value="TreeGrafter"/>
</dbReference>
<dbReference type="GO" id="GO:0005811">
    <property type="term" value="C:lipid droplet"/>
    <property type="evidence" value="ECO:0007669"/>
    <property type="project" value="TreeGrafter"/>
</dbReference>
<dbReference type="GO" id="GO:0019433">
    <property type="term" value="P:triglyceride catabolic process"/>
    <property type="evidence" value="ECO:0007669"/>
    <property type="project" value="TreeGrafter"/>
</dbReference>
<dbReference type="Gene3D" id="3.40.50.720">
    <property type="entry name" value="NAD(P)-binding Rossmann-like Domain"/>
    <property type="match status" value="1"/>
</dbReference>
<dbReference type="InterPro" id="IPR036291">
    <property type="entry name" value="NAD(P)-bd_dom_sf"/>
</dbReference>
<comment type="caution">
    <text evidence="5">The sequence shown here is derived from an EMBL/GenBank/DDBJ whole genome shotgun (WGS) entry which is preliminary data.</text>
</comment>
<evidence type="ECO:0000256" key="3">
    <source>
        <dbReference type="ARBA" id="ARBA00023002"/>
    </source>
</evidence>
<proteinExistence type="inferred from homology"/>
<dbReference type="GO" id="GO:0006654">
    <property type="term" value="P:phosphatidic acid biosynthetic process"/>
    <property type="evidence" value="ECO:0007669"/>
    <property type="project" value="TreeGrafter"/>
</dbReference>
<evidence type="ECO:0000256" key="1">
    <source>
        <dbReference type="ARBA" id="ARBA00006484"/>
    </source>
</evidence>
<dbReference type="GO" id="GO:0000140">
    <property type="term" value="F:acylglycerone-phosphate reductase (NADP+) activity"/>
    <property type="evidence" value="ECO:0007669"/>
    <property type="project" value="TreeGrafter"/>
</dbReference>
<comment type="similarity">
    <text evidence="1 4">Belongs to the short-chain dehydrogenases/reductases (SDR) family.</text>
</comment>